<sequence>MSRTIGKVAATEKAPTTIDEFYFWTDKKCILSPFDVIKVNHINESITYGVVEEISHITDSSSYLSNYISNDFGDVNLEANMHRIGMNYVKAKVLGNSENIYTPVLNGSTVGLASEKEISEALGLDKIKNPLPCGYLEMYEGDDKVKLPVFFNSHFLIGPEGAHLNISGISGLAAKTSYSMFLLRAIQEMTEKEDSEDISFVFFNVKGRDLLAVDEKNEALPESDRKLYQDLNLSGLPFNNVSYYYPYTEDNQSNVYSHVDPDDFELQRSAEKAFKYKYVYENDKDNLDLLFANIDDSTGTMESIINFIISGQGNFGSLRDWHTFKEEISQYASKGNTKTDKEITLASWRKFKRVISNALNQPIFGGRVVSDKNEVRIADAVKNIGKNEVKVIDIAKLDIDTQAFVFGDVIRALYDMKLGQDNREDSQIPSKIIIFVDELNKYASSDVPKNSPILKQILDITERGRSLGIILFSVEQFKSAIHDRVKGNCSTHAFGRTNAIEISKPDYRFIPSVYKNMMTRLSQGEYIVEHPIFRSLLHIKFPREVYKQFKNG</sequence>
<dbReference type="PANTHER" id="PTHR30121:SF6">
    <property type="entry name" value="SLR6007 PROTEIN"/>
    <property type="match status" value="1"/>
</dbReference>
<dbReference type="PANTHER" id="PTHR30121">
    <property type="entry name" value="UNCHARACTERIZED PROTEIN YJGR-RELATED"/>
    <property type="match status" value="1"/>
</dbReference>
<dbReference type="InterPro" id="IPR027417">
    <property type="entry name" value="P-loop_NTPase"/>
</dbReference>
<dbReference type="EMBL" id="PVYX01000002">
    <property type="protein sequence ID" value="PRX53978.1"/>
    <property type="molecule type" value="Genomic_DNA"/>
</dbReference>
<comment type="caution">
    <text evidence="1">The sequence shown here is derived from an EMBL/GenBank/DDBJ whole genome shotgun (WGS) entry which is preliminary data.</text>
</comment>
<dbReference type="InterPro" id="IPR051162">
    <property type="entry name" value="T4SS_component"/>
</dbReference>
<dbReference type="OrthoDB" id="5240402at2"/>
<gene>
    <name evidence="1" type="ORF">CLV81_2371</name>
</gene>
<evidence type="ECO:0000313" key="2">
    <source>
        <dbReference type="Proteomes" id="UP000237640"/>
    </source>
</evidence>
<proteinExistence type="predicted"/>
<organism evidence="1 2">
    <name type="scientific">Flagellimonas meridianipacifica</name>
    <dbReference type="NCBI Taxonomy" id="1080225"/>
    <lineage>
        <taxon>Bacteria</taxon>
        <taxon>Pseudomonadati</taxon>
        <taxon>Bacteroidota</taxon>
        <taxon>Flavobacteriia</taxon>
        <taxon>Flavobacteriales</taxon>
        <taxon>Flavobacteriaceae</taxon>
        <taxon>Flagellimonas</taxon>
    </lineage>
</organism>
<reference evidence="1 2" key="1">
    <citation type="submission" date="2018-03" db="EMBL/GenBank/DDBJ databases">
        <title>Genomic Encyclopedia of Archaeal and Bacterial Type Strains, Phase II (KMG-II): from individual species to whole genera.</title>
        <authorList>
            <person name="Goeker M."/>
        </authorList>
    </citation>
    <scope>NUCLEOTIDE SEQUENCE [LARGE SCALE GENOMIC DNA]</scope>
    <source>
        <strain evidence="1 2">DSM 25027</strain>
    </source>
</reference>
<evidence type="ECO:0000313" key="1">
    <source>
        <dbReference type="EMBL" id="PRX53978.1"/>
    </source>
</evidence>
<name>A0A2T0M930_9FLAO</name>
<keyword evidence="2" id="KW-1185">Reference proteome</keyword>
<evidence type="ECO:0008006" key="3">
    <source>
        <dbReference type="Google" id="ProtNLM"/>
    </source>
</evidence>
<dbReference type="Proteomes" id="UP000237640">
    <property type="component" value="Unassembled WGS sequence"/>
</dbReference>
<dbReference type="Gene3D" id="3.40.50.300">
    <property type="entry name" value="P-loop containing nucleotide triphosphate hydrolases"/>
    <property type="match status" value="1"/>
</dbReference>
<dbReference type="AlphaFoldDB" id="A0A2T0M930"/>
<protein>
    <recommendedName>
        <fullName evidence="3">ATP-binding protein</fullName>
    </recommendedName>
</protein>
<dbReference type="RefSeq" id="WP_106145301.1">
    <property type="nucleotide sequence ID" value="NZ_PVYX01000002.1"/>
</dbReference>
<accession>A0A2T0M930</accession>